<reference evidence="2" key="2">
    <citation type="journal article" date="2014" name="Mol. Biochem. Parasitol.">
        <title>Capturing the variant surface glycoprotein repertoire (the VSGnome) of Trypanosoma brucei Lister 427.</title>
        <authorList>
            <person name="Cross G.A."/>
            <person name="Kim H.S."/>
            <person name="Wickstead B."/>
        </authorList>
    </citation>
    <scope>NUCLEOTIDE SEQUENCE</scope>
    <source>
        <strain evidence="2">Lister 427</strain>
    </source>
</reference>
<dbReference type="SUPFAM" id="SSF58087">
    <property type="entry name" value="Variant surface glycoprotein (N-terminal domain)"/>
    <property type="match status" value="1"/>
</dbReference>
<proteinExistence type="predicted"/>
<evidence type="ECO:0000313" key="2">
    <source>
        <dbReference type="EMBL" id="AGH60824.1"/>
    </source>
</evidence>
<name>M4SXN1_9TRYP</name>
<accession>M4SXN1</accession>
<organism evidence="2">
    <name type="scientific">Trypanosoma brucei</name>
    <dbReference type="NCBI Taxonomy" id="5691"/>
    <lineage>
        <taxon>Eukaryota</taxon>
        <taxon>Discoba</taxon>
        <taxon>Euglenozoa</taxon>
        <taxon>Kinetoplastea</taxon>
        <taxon>Metakinetoplastina</taxon>
        <taxon>Trypanosomatida</taxon>
        <taxon>Trypanosomatidae</taxon>
        <taxon>Trypanosoma</taxon>
    </lineage>
</organism>
<keyword evidence="1" id="KW-0732">Signal</keyword>
<dbReference type="EMBL" id="KC613393">
    <property type="protein sequence ID" value="AGH60824.1"/>
    <property type="molecule type" value="Genomic_DNA"/>
</dbReference>
<reference evidence="2" key="1">
    <citation type="submission" date="2013-02" db="EMBL/GenBank/DDBJ databases">
        <authorList>
            <person name="Cross G.A.M."/>
            <person name="Kim H.-S."/>
            <person name="Wickstead B."/>
        </authorList>
    </citation>
    <scope>NUCLEOTIDE SEQUENCE</scope>
    <source>
        <strain evidence="2">Lister 427</strain>
    </source>
</reference>
<feature type="signal peptide" evidence="1">
    <location>
        <begin position="1"/>
        <end position="23"/>
    </location>
</feature>
<sequence>MFRLYTTVLALAVMESTQRGAKAAENDAAATAVSNICEEQFYLQKVAAHLKNKLDALQTLAEGQRQEARKYRIAAAVEPAADKRCLIKALETLAVRTAEANEDASERHKGVVETALQQIEKQQKVIAANHAMASLEITIGGATSSTRQGGSGNVIHVDTTAKGSEGPCDQKAVISAGTIQGHRPDPSKVHTLRYTKHAKLSEALQYDKVLITAQSSCTHNGLAKAKFAAAMNACTFNGVDGNIGEQKAAYL</sequence>
<feature type="chain" id="PRO_5004057584" evidence="1">
    <location>
        <begin position="24"/>
        <end position="251"/>
    </location>
</feature>
<evidence type="ECO:0000256" key="1">
    <source>
        <dbReference type="SAM" id="SignalP"/>
    </source>
</evidence>
<protein>
    <submittedName>
        <fullName evidence="2">Variant surface glycoprotein 1919</fullName>
    </submittedName>
</protein>
<dbReference type="AlphaFoldDB" id="M4SXN1"/>